<dbReference type="InterPro" id="IPR018822">
    <property type="entry name" value="UPF0646"/>
</dbReference>
<name>A0A367XNN4_9ASCO</name>
<feature type="compositionally biased region" description="Polar residues" evidence="1">
    <location>
        <begin position="1"/>
        <end position="11"/>
    </location>
</feature>
<dbReference type="EMBL" id="QLNQ01000030">
    <property type="protein sequence ID" value="RCK55019.1"/>
    <property type="molecule type" value="Genomic_DNA"/>
</dbReference>
<feature type="compositionally biased region" description="Acidic residues" evidence="1">
    <location>
        <begin position="157"/>
        <end position="172"/>
    </location>
</feature>
<feature type="compositionally biased region" description="Low complexity" evidence="1">
    <location>
        <begin position="192"/>
        <end position="201"/>
    </location>
</feature>
<dbReference type="Proteomes" id="UP000253472">
    <property type="component" value="Unassembled WGS sequence"/>
</dbReference>
<dbReference type="STRING" id="5486.A0A367XNN4"/>
<reference evidence="2 3" key="1">
    <citation type="submission" date="2018-06" db="EMBL/GenBank/DDBJ databases">
        <title>Whole genome sequencing of Candida tropicalis (genome annotated by CSBL at Korea University).</title>
        <authorList>
            <person name="Ahn J."/>
        </authorList>
    </citation>
    <scope>NUCLEOTIDE SEQUENCE [LARGE SCALE GENOMIC DNA]</scope>
    <source>
        <strain evidence="2 3">ATCC 20962</strain>
    </source>
</reference>
<proteinExistence type="predicted"/>
<evidence type="ECO:0000313" key="3">
    <source>
        <dbReference type="Proteomes" id="UP000253472"/>
    </source>
</evidence>
<sequence length="412" mass="47117">MTDTQPATDVLSNEVRLDDEHEVTEDGLFIIDQGSNESGHTSGTIDVSKNGSQNKEEEEEVELTFDDDEYVINQDNSSDDGFEGGEKMGGVDQDDDEVAVVLEVSNDDDEPEVLEVSEVKHEEAPEEQEEKPSKDQEPANPELEVIPEVGTSKDVSTEEQAEEESIEIIINEDNEKSDYAETSKESVDDIEMTPQLQQTEQTEQKSTEHEINEDLDDVITLTEDPEFAQPTESATTTTTIDDHKIPIYLTYSEHKFLLFPFEQEQDLPYIFEDIDQCYKPIEDFFVDIRENHQFNEIEPILVSEELILTIPQFESLRMTEDNVYCREIGISDFVNLFKRLSDATKDKTKIPSHLTFELTTQPRFITKYNALVDDSQDTTNGGFDQIDNNEEPELLEEDDDDDEPITKKRRIE</sequence>
<feature type="region of interest" description="Disordered" evidence="1">
    <location>
        <begin position="1"/>
        <end position="210"/>
    </location>
</feature>
<dbReference type="Pfam" id="PF10336">
    <property type="entry name" value="DUF2420"/>
    <property type="match status" value="1"/>
</dbReference>
<feature type="compositionally biased region" description="Acidic residues" evidence="1">
    <location>
        <begin position="105"/>
        <end position="115"/>
    </location>
</feature>
<gene>
    <name evidence="2" type="primary">RMR1_1</name>
    <name evidence="2" type="ORF">Cantr_03993</name>
</gene>
<feature type="compositionally biased region" description="Acidic residues" evidence="1">
    <location>
        <begin position="56"/>
        <end position="70"/>
    </location>
</feature>
<comment type="caution">
    <text evidence="2">The sequence shown here is derived from an EMBL/GenBank/DDBJ whole genome shotgun (WGS) entry which is preliminary data.</text>
</comment>
<feature type="region of interest" description="Disordered" evidence="1">
    <location>
        <begin position="376"/>
        <end position="412"/>
    </location>
</feature>
<dbReference type="AlphaFoldDB" id="A0A367XNN4"/>
<keyword evidence="3" id="KW-1185">Reference proteome</keyword>
<accession>A0A367XNN4</accession>
<dbReference type="OrthoDB" id="2507795at2759"/>
<protein>
    <submittedName>
        <fullName evidence="2">Reduced meiotic recombination protein 1</fullName>
    </submittedName>
</protein>
<feature type="compositionally biased region" description="Polar residues" evidence="1">
    <location>
        <begin position="33"/>
        <end position="53"/>
    </location>
</feature>
<feature type="compositionally biased region" description="Acidic residues" evidence="1">
    <location>
        <begin position="387"/>
        <end position="403"/>
    </location>
</feature>
<organism evidence="2 3">
    <name type="scientific">Candida viswanathii</name>
    <dbReference type="NCBI Taxonomy" id="5486"/>
    <lineage>
        <taxon>Eukaryota</taxon>
        <taxon>Fungi</taxon>
        <taxon>Dikarya</taxon>
        <taxon>Ascomycota</taxon>
        <taxon>Saccharomycotina</taxon>
        <taxon>Pichiomycetes</taxon>
        <taxon>Debaryomycetaceae</taxon>
        <taxon>Candida/Lodderomyces clade</taxon>
        <taxon>Candida</taxon>
    </lineage>
</organism>
<evidence type="ECO:0000256" key="1">
    <source>
        <dbReference type="SAM" id="MobiDB-lite"/>
    </source>
</evidence>
<feature type="compositionally biased region" description="Basic and acidic residues" evidence="1">
    <location>
        <begin position="173"/>
        <end position="187"/>
    </location>
</feature>
<evidence type="ECO:0000313" key="2">
    <source>
        <dbReference type="EMBL" id="RCK55019.1"/>
    </source>
</evidence>